<protein>
    <submittedName>
        <fullName evidence="1">Uncharacterized protein</fullName>
    </submittedName>
</protein>
<dbReference type="AlphaFoldDB" id="A0A4U2YHW3"/>
<keyword evidence="2" id="KW-1185">Reference proteome</keyword>
<accession>A0A4U2YHW3</accession>
<dbReference type="RefSeq" id="WP_137066974.1">
    <property type="nucleotide sequence ID" value="NZ_CP040748.1"/>
</dbReference>
<sequence>MPGHALDRPRYLDGELDLETVYRMLLEVASELSVTRDRLVLVEGLLAEQGLLDEERIERRAFDPEVAAALDADRKLLVARLAACVDDASAPDAG</sequence>
<gene>
    <name evidence="1" type="ORF">FC770_14175</name>
</gene>
<reference evidence="1 2" key="1">
    <citation type="submission" date="2019-04" db="EMBL/GenBank/DDBJ databases">
        <authorList>
            <person name="Dong K."/>
        </authorList>
    </citation>
    <scope>NUCLEOTIDE SEQUENCE [LARGE SCALE GENOMIC DNA]</scope>
    <source>
        <strain evidence="2">dk3543</strain>
    </source>
</reference>
<evidence type="ECO:0000313" key="1">
    <source>
        <dbReference type="EMBL" id="TKI60667.1"/>
    </source>
</evidence>
<evidence type="ECO:0000313" key="2">
    <source>
        <dbReference type="Proteomes" id="UP000307808"/>
    </source>
</evidence>
<proteinExistence type="predicted"/>
<dbReference type="OrthoDB" id="3483056at2"/>
<comment type="caution">
    <text evidence="1">The sequence shown here is derived from an EMBL/GenBank/DDBJ whole genome shotgun (WGS) entry which is preliminary data.</text>
</comment>
<dbReference type="EMBL" id="SZPY01000004">
    <property type="protein sequence ID" value="TKI60667.1"/>
    <property type="molecule type" value="Genomic_DNA"/>
</dbReference>
<organism evidence="1 2">
    <name type="scientific">Nocardioides jishulii</name>
    <dbReference type="NCBI Taxonomy" id="2575440"/>
    <lineage>
        <taxon>Bacteria</taxon>
        <taxon>Bacillati</taxon>
        <taxon>Actinomycetota</taxon>
        <taxon>Actinomycetes</taxon>
        <taxon>Propionibacteriales</taxon>
        <taxon>Nocardioidaceae</taxon>
        <taxon>Nocardioides</taxon>
    </lineage>
</organism>
<dbReference type="Proteomes" id="UP000307808">
    <property type="component" value="Unassembled WGS sequence"/>
</dbReference>
<name>A0A4U2YHW3_9ACTN</name>